<comment type="caution">
    <text evidence="1">The sequence shown here is derived from an EMBL/GenBank/DDBJ whole genome shotgun (WGS) entry which is preliminary data.</text>
</comment>
<proteinExistence type="predicted"/>
<gene>
    <name evidence="1" type="primary">cwf19_2</name>
    <name evidence="1" type="ORF">H4R21_006683</name>
</gene>
<sequence length="64" mass="7418">GQSRFPPWFGREVVAGMLDLPPAVYRKPRVLKETHDQRCDRAAEWKRQFGWERFDWTAALGGGS</sequence>
<protein>
    <submittedName>
        <fullName evidence="1">Pre-mRNA-splicing factor cwf19</fullName>
    </submittedName>
</protein>
<name>A0ACC1KGI8_9FUNG</name>
<keyword evidence="2" id="KW-1185">Reference proteome</keyword>
<organism evidence="1 2">
    <name type="scientific">Coemansia helicoidea</name>
    <dbReference type="NCBI Taxonomy" id="1286919"/>
    <lineage>
        <taxon>Eukaryota</taxon>
        <taxon>Fungi</taxon>
        <taxon>Fungi incertae sedis</taxon>
        <taxon>Zoopagomycota</taxon>
        <taxon>Kickxellomycotina</taxon>
        <taxon>Kickxellomycetes</taxon>
        <taxon>Kickxellales</taxon>
        <taxon>Kickxellaceae</taxon>
        <taxon>Coemansia</taxon>
    </lineage>
</organism>
<evidence type="ECO:0000313" key="2">
    <source>
        <dbReference type="Proteomes" id="UP001140087"/>
    </source>
</evidence>
<feature type="non-terminal residue" evidence="1">
    <location>
        <position position="1"/>
    </location>
</feature>
<accession>A0ACC1KGI8</accession>
<dbReference type="Proteomes" id="UP001140087">
    <property type="component" value="Unassembled WGS sequence"/>
</dbReference>
<reference evidence="1" key="1">
    <citation type="submission" date="2022-07" db="EMBL/GenBank/DDBJ databases">
        <title>Phylogenomic reconstructions and comparative analyses of Kickxellomycotina fungi.</title>
        <authorList>
            <person name="Reynolds N.K."/>
            <person name="Stajich J.E."/>
            <person name="Barry K."/>
            <person name="Grigoriev I.V."/>
            <person name="Crous P."/>
            <person name="Smith M.E."/>
        </authorList>
    </citation>
    <scope>NUCLEOTIDE SEQUENCE</scope>
    <source>
        <strain evidence="1">BCRC 34780</strain>
    </source>
</reference>
<evidence type="ECO:0000313" key="1">
    <source>
        <dbReference type="EMBL" id="KAJ2789687.1"/>
    </source>
</evidence>
<dbReference type="EMBL" id="JANBUN010003708">
    <property type="protein sequence ID" value="KAJ2789687.1"/>
    <property type="molecule type" value="Genomic_DNA"/>
</dbReference>